<protein>
    <recommendedName>
        <fullName evidence="3">DinB superfamily protein</fullName>
    </recommendedName>
</protein>
<evidence type="ECO:0008006" key="3">
    <source>
        <dbReference type="Google" id="ProtNLM"/>
    </source>
</evidence>
<dbReference type="PIRSF" id="PIRSF031551">
    <property type="entry name" value="DUF1706"/>
    <property type="match status" value="1"/>
</dbReference>
<evidence type="ECO:0000313" key="2">
    <source>
        <dbReference type="Proteomes" id="UP000184159"/>
    </source>
</evidence>
<keyword evidence="2" id="KW-1185">Reference proteome</keyword>
<dbReference type="AlphaFoldDB" id="A0A1M4VDS9"/>
<gene>
    <name evidence="1" type="ORF">SAMN02745781_00690</name>
</gene>
<dbReference type="InterPro" id="IPR012550">
    <property type="entry name" value="DUF1706"/>
</dbReference>
<dbReference type="PANTHER" id="PTHR40658:SF4">
    <property type="entry name" value="HYPOTHETICAL CYTOSOLIC PROTEIN"/>
    <property type="match status" value="1"/>
</dbReference>
<evidence type="ECO:0000313" key="1">
    <source>
        <dbReference type="EMBL" id="SHE67023.1"/>
    </source>
</evidence>
<dbReference type="Proteomes" id="UP000184159">
    <property type="component" value="Unassembled WGS sequence"/>
</dbReference>
<dbReference type="RefSeq" id="WP_072955553.1">
    <property type="nucleotide sequence ID" value="NZ_FQUH01000002.1"/>
</dbReference>
<organism evidence="1 2">
    <name type="scientific">Vibrio gazogenes DSM 21264 = NBRC 103151</name>
    <dbReference type="NCBI Taxonomy" id="1123492"/>
    <lineage>
        <taxon>Bacteria</taxon>
        <taxon>Pseudomonadati</taxon>
        <taxon>Pseudomonadota</taxon>
        <taxon>Gammaproteobacteria</taxon>
        <taxon>Vibrionales</taxon>
        <taxon>Vibrionaceae</taxon>
        <taxon>Vibrio</taxon>
    </lineage>
</organism>
<reference evidence="2" key="1">
    <citation type="submission" date="2016-11" db="EMBL/GenBank/DDBJ databases">
        <authorList>
            <person name="Varghese N."/>
            <person name="Submissions S."/>
        </authorList>
    </citation>
    <scope>NUCLEOTIDE SEQUENCE [LARGE SCALE GENOMIC DNA]</scope>
    <source>
        <strain evidence="2">DSM 21264</strain>
    </source>
</reference>
<dbReference type="Gene3D" id="1.20.120.450">
    <property type="entry name" value="dinb family like domain"/>
    <property type="match status" value="1"/>
</dbReference>
<accession>A0A1M4VDS9</accession>
<dbReference type="InterPro" id="IPR034660">
    <property type="entry name" value="DinB/YfiT-like"/>
</dbReference>
<dbReference type="PANTHER" id="PTHR40658">
    <property type="match status" value="1"/>
</dbReference>
<dbReference type="Pfam" id="PF08020">
    <property type="entry name" value="DUF1706"/>
    <property type="match status" value="1"/>
</dbReference>
<proteinExistence type="predicted"/>
<sequence length="178" mass="21020">MARPKTKEELIHQADESFTKLFRYIDSMPESVLNTEFDFSSDKGKKELHWARDRNLRDVLIHLYEWHQLLLKWVNSNMAGQKVSFLPEPYNWKTYGQMNIEFWQKHQETELSAAKQLVQESHKASLELAKSFTNEALFTKQYFDWTGTTTLGSYCVSAMPSHYDWALKKLRAHAKMHS</sequence>
<dbReference type="EMBL" id="FQUH01000002">
    <property type="protein sequence ID" value="SHE67023.1"/>
    <property type="molecule type" value="Genomic_DNA"/>
</dbReference>
<name>A0A1M4VDS9_VIBGA</name>